<feature type="region of interest" description="Disordered" evidence="1">
    <location>
        <begin position="406"/>
        <end position="441"/>
    </location>
</feature>
<name>A0AAN7W512_9PEZI</name>
<dbReference type="EMBL" id="JAVRQU010000008">
    <property type="protein sequence ID" value="KAK5700110.1"/>
    <property type="molecule type" value="Genomic_DNA"/>
</dbReference>
<feature type="compositionally biased region" description="Polar residues" evidence="1">
    <location>
        <begin position="10"/>
        <end position="25"/>
    </location>
</feature>
<dbReference type="Proteomes" id="UP001310594">
    <property type="component" value="Unassembled WGS sequence"/>
</dbReference>
<comment type="caution">
    <text evidence="2">The sequence shown here is derived from an EMBL/GenBank/DDBJ whole genome shotgun (WGS) entry which is preliminary data.</text>
</comment>
<evidence type="ECO:0000313" key="2">
    <source>
        <dbReference type="EMBL" id="KAK5700110.1"/>
    </source>
</evidence>
<feature type="compositionally biased region" description="Basic and acidic residues" evidence="1">
    <location>
        <begin position="156"/>
        <end position="170"/>
    </location>
</feature>
<accession>A0AAN7W512</accession>
<proteinExistence type="predicted"/>
<organism evidence="2 3">
    <name type="scientific">Elasticomyces elasticus</name>
    <dbReference type="NCBI Taxonomy" id="574655"/>
    <lineage>
        <taxon>Eukaryota</taxon>
        <taxon>Fungi</taxon>
        <taxon>Dikarya</taxon>
        <taxon>Ascomycota</taxon>
        <taxon>Pezizomycotina</taxon>
        <taxon>Dothideomycetes</taxon>
        <taxon>Dothideomycetidae</taxon>
        <taxon>Mycosphaerellales</taxon>
        <taxon>Teratosphaeriaceae</taxon>
        <taxon>Elasticomyces</taxon>
    </lineage>
</organism>
<feature type="compositionally biased region" description="Low complexity" evidence="1">
    <location>
        <begin position="108"/>
        <end position="126"/>
    </location>
</feature>
<protein>
    <submittedName>
        <fullName evidence="2">Uncharacterized protein</fullName>
    </submittedName>
</protein>
<feature type="region of interest" description="Disordered" evidence="1">
    <location>
        <begin position="1"/>
        <end position="170"/>
    </location>
</feature>
<dbReference type="AlphaFoldDB" id="A0AAN7W512"/>
<gene>
    <name evidence="2" type="ORF">LTR97_006245</name>
</gene>
<feature type="region of interest" description="Disordered" evidence="1">
    <location>
        <begin position="178"/>
        <end position="197"/>
    </location>
</feature>
<feature type="compositionally biased region" description="Polar residues" evidence="1">
    <location>
        <begin position="187"/>
        <end position="197"/>
    </location>
</feature>
<evidence type="ECO:0000313" key="3">
    <source>
        <dbReference type="Proteomes" id="UP001310594"/>
    </source>
</evidence>
<feature type="compositionally biased region" description="Polar residues" evidence="1">
    <location>
        <begin position="46"/>
        <end position="60"/>
    </location>
</feature>
<reference evidence="2" key="1">
    <citation type="submission" date="2023-08" db="EMBL/GenBank/DDBJ databases">
        <title>Black Yeasts Isolated from many extreme environments.</title>
        <authorList>
            <person name="Coleine C."/>
            <person name="Stajich J.E."/>
            <person name="Selbmann L."/>
        </authorList>
    </citation>
    <scope>NUCLEOTIDE SEQUENCE</scope>
    <source>
        <strain evidence="2">CCFEE 5810</strain>
    </source>
</reference>
<sequence length="586" mass="63593">MALGWAKRTPNPQKPSNRPSTGSTSNNNRRAMAPPPAPSPKTANRQTTLSQELYRQSTPKNDPVPAFPGYAPAPVNRSNDENTPVIAPPANMVTASQELRGISHGVDDGVSTDDGVTTDDGVSTDDGISDPSDVKSEGAPAPANDRQPALEAPAPEPEKDPLQARYQLEVDRLARLEELEDPEYPGPSQSTPTPSCESIRTQELVDLTNLNSGAVRSQTLEVEGLPTRPRTKMSTVVNAVEACRNSFMLDNQEEVLIERIDDDDDDEVFVPAAAQISEKTGKKKRDQYGVRHTLYEHLKSPEGRRERDELILSVRTNWRPKSDLAIWPDGLAPTSGGAIIQVRDVSSALWRALKPLAEATKGNAALAHKAMIEAVDNRVQISGKTPKLIAEDIEVALRSIHNMTPRKRARVTNAQAGPSVEDDPVPKRARRSEQPAQVVEESVVTMVPSSPMEVDGAMPPLANDEPDADMGEPEGRATDSLSATLSEILQAVEVVEQPQPTKSAPVLHPNTTPSLSPEILSSLSEVRKALRGTPTSRNAVISTDSEWSQNSERLKGLFELMCMKADSMGKRNIVVTFKVGDENNTF</sequence>
<evidence type="ECO:0000256" key="1">
    <source>
        <dbReference type="SAM" id="MobiDB-lite"/>
    </source>
</evidence>